<evidence type="ECO:0000313" key="2">
    <source>
        <dbReference type="Proteomes" id="UP000828390"/>
    </source>
</evidence>
<dbReference type="EMBL" id="JAIWYP010000023">
    <property type="protein sequence ID" value="KAH3692303.1"/>
    <property type="molecule type" value="Genomic_DNA"/>
</dbReference>
<evidence type="ECO:0008006" key="3">
    <source>
        <dbReference type="Google" id="ProtNLM"/>
    </source>
</evidence>
<evidence type="ECO:0000313" key="1">
    <source>
        <dbReference type="EMBL" id="KAH3692303.1"/>
    </source>
</evidence>
<protein>
    <recommendedName>
        <fullName evidence="3">Reverse transcriptase</fullName>
    </recommendedName>
</protein>
<comment type="caution">
    <text evidence="1">The sequence shown here is derived from an EMBL/GenBank/DDBJ whole genome shotgun (WGS) entry which is preliminary data.</text>
</comment>
<sequence length="52" mass="6100">MLLEFSKAFDKIPHKRLSIKQDNYGIRNFMKNCSGKVMLMRSPKKPTTPLPY</sequence>
<organism evidence="1 2">
    <name type="scientific">Dreissena polymorpha</name>
    <name type="common">Zebra mussel</name>
    <name type="synonym">Mytilus polymorpha</name>
    <dbReference type="NCBI Taxonomy" id="45954"/>
    <lineage>
        <taxon>Eukaryota</taxon>
        <taxon>Metazoa</taxon>
        <taxon>Spiralia</taxon>
        <taxon>Lophotrochozoa</taxon>
        <taxon>Mollusca</taxon>
        <taxon>Bivalvia</taxon>
        <taxon>Autobranchia</taxon>
        <taxon>Heteroconchia</taxon>
        <taxon>Euheterodonta</taxon>
        <taxon>Imparidentia</taxon>
        <taxon>Neoheterodontei</taxon>
        <taxon>Myida</taxon>
        <taxon>Dreissenoidea</taxon>
        <taxon>Dreissenidae</taxon>
        <taxon>Dreissena</taxon>
    </lineage>
</organism>
<dbReference type="AlphaFoldDB" id="A0A9D3Y5F9"/>
<name>A0A9D3Y5F9_DREPO</name>
<gene>
    <name evidence="1" type="ORF">DPMN_194753</name>
</gene>
<dbReference type="Proteomes" id="UP000828390">
    <property type="component" value="Unassembled WGS sequence"/>
</dbReference>
<proteinExistence type="predicted"/>
<reference evidence="1" key="2">
    <citation type="submission" date="2020-11" db="EMBL/GenBank/DDBJ databases">
        <authorList>
            <person name="McCartney M.A."/>
            <person name="Auch B."/>
            <person name="Kono T."/>
            <person name="Mallez S."/>
            <person name="Becker A."/>
            <person name="Gohl D.M."/>
            <person name="Silverstein K.A.T."/>
            <person name="Koren S."/>
            <person name="Bechman K.B."/>
            <person name="Herman A."/>
            <person name="Abrahante J.E."/>
            <person name="Garbe J."/>
        </authorList>
    </citation>
    <scope>NUCLEOTIDE SEQUENCE</scope>
    <source>
        <strain evidence="1">Duluth1</strain>
        <tissue evidence="1">Whole animal</tissue>
    </source>
</reference>
<reference evidence="1" key="1">
    <citation type="journal article" date="2019" name="bioRxiv">
        <title>The Genome of the Zebra Mussel, Dreissena polymorpha: A Resource for Invasive Species Research.</title>
        <authorList>
            <person name="McCartney M.A."/>
            <person name="Auch B."/>
            <person name="Kono T."/>
            <person name="Mallez S."/>
            <person name="Zhang Y."/>
            <person name="Obille A."/>
            <person name="Becker A."/>
            <person name="Abrahante J.E."/>
            <person name="Garbe J."/>
            <person name="Badalamenti J.P."/>
            <person name="Herman A."/>
            <person name="Mangelson H."/>
            <person name="Liachko I."/>
            <person name="Sullivan S."/>
            <person name="Sone E.D."/>
            <person name="Koren S."/>
            <person name="Silverstein K.A.T."/>
            <person name="Beckman K.B."/>
            <person name="Gohl D.M."/>
        </authorList>
    </citation>
    <scope>NUCLEOTIDE SEQUENCE</scope>
    <source>
        <strain evidence="1">Duluth1</strain>
        <tissue evidence="1">Whole animal</tissue>
    </source>
</reference>
<keyword evidence="2" id="KW-1185">Reference proteome</keyword>
<accession>A0A9D3Y5F9</accession>